<dbReference type="EMBL" id="VDMD01000009">
    <property type="protein sequence ID" value="TRM63451.1"/>
    <property type="molecule type" value="Genomic_DNA"/>
</dbReference>
<sequence length="207" mass="23032">MAPGARAGGRFLVVAADAALASRPSGRMLNRAFAVGSNKVEHSRGITSDREHTDPYAMRSVPLAKNARVREQTDVAAPASLRPTSAWDVQFNCWHLGHNRFVSDSPAGFTSRPPAGFPLSETLHVSRRHPVRLPDIRLVPIVVLACLSDRSRRPRSRKRSFLSWLQTPLSWVQTLLSWLQTLLSWLRKVGPELRASCIDWQPLASVD</sequence>
<accession>A0A550CF78</accession>
<name>A0A550CF78_9AGAR</name>
<protein>
    <submittedName>
        <fullName evidence="1">Uncharacterized protein</fullName>
    </submittedName>
</protein>
<evidence type="ECO:0000313" key="2">
    <source>
        <dbReference type="Proteomes" id="UP000320762"/>
    </source>
</evidence>
<dbReference type="AlphaFoldDB" id="A0A550CF78"/>
<evidence type="ECO:0000313" key="1">
    <source>
        <dbReference type="EMBL" id="TRM63451.1"/>
    </source>
</evidence>
<reference evidence="1 2" key="1">
    <citation type="journal article" date="2019" name="New Phytol.">
        <title>Comparative genomics reveals unique wood-decay strategies and fruiting body development in the Schizophyllaceae.</title>
        <authorList>
            <person name="Almasi E."/>
            <person name="Sahu N."/>
            <person name="Krizsan K."/>
            <person name="Balint B."/>
            <person name="Kovacs G.M."/>
            <person name="Kiss B."/>
            <person name="Cseklye J."/>
            <person name="Drula E."/>
            <person name="Henrissat B."/>
            <person name="Nagy I."/>
            <person name="Chovatia M."/>
            <person name="Adam C."/>
            <person name="LaButti K."/>
            <person name="Lipzen A."/>
            <person name="Riley R."/>
            <person name="Grigoriev I.V."/>
            <person name="Nagy L.G."/>
        </authorList>
    </citation>
    <scope>NUCLEOTIDE SEQUENCE [LARGE SCALE GENOMIC DNA]</scope>
    <source>
        <strain evidence="1 2">NL-1724</strain>
    </source>
</reference>
<keyword evidence="2" id="KW-1185">Reference proteome</keyword>
<organism evidence="1 2">
    <name type="scientific">Schizophyllum amplum</name>
    <dbReference type="NCBI Taxonomy" id="97359"/>
    <lineage>
        <taxon>Eukaryota</taxon>
        <taxon>Fungi</taxon>
        <taxon>Dikarya</taxon>
        <taxon>Basidiomycota</taxon>
        <taxon>Agaricomycotina</taxon>
        <taxon>Agaricomycetes</taxon>
        <taxon>Agaricomycetidae</taxon>
        <taxon>Agaricales</taxon>
        <taxon>Schizophyllaceae</taxon>
        <taxon>Schizophyllum</taxon>
    </lineage>
</organism>
<gene>
    <name evidence="1" type="ORF">BD626DRAFT_536855</name>
</gene>
<comment type="caution">
    <text evidence="1">The sequence shown here is derived from an EMBL/GenBank/DDBJ whole genome shotgun (WGS) entry which is preliminary data.</text>
</comment>
<proteinExistence type="predicted"/>
<dbReference type="Proteomes" id="UP000320762">
    <property type="component" value="Unassembled WGS sequence"/>
</dbReference>